<sequence>MGTFTFSYFFKKTIWERKLHFVSFSTVFILGYCWDQSAYERAKLMKGHSKLFANRISRIPKDQDVWKY</sequence>
<evidence type="ECO:0000313" key="1">
    <source>
        <dbReference type="EMBL" id="VDN54499.1"/>
    </source>
</evidence>
<dbReference type="OrthoDB" id="5784773at2759"/>
<gene>
    <name evidence="1" type="ORF">DME_LOCUS4472</name>
</gene>
<reference evidence="1 3" key="2">
    <citation type="submission" date="2018-11" db="EMBL/GenBank/DDBJ databases">
        <authorList>
            <consortium name="Pathogen Informatics"/>
        </authorList>
    </citation>
    <scope>NUCLEOTIDE SEQUENCE [LARGE SCALE GENOMIC DNA]</scope>
</reference>
<reference evidence="4" key="1">
    <citation type="submission" date="2017-02" db="UniProtKB">
        <authorList>
            <consortium name="WormBaseParasite"/>
        </authorList>
    </citation>
    <scope>IDENTIFICATION</scope>
</reference>
<dbReference type="WBParaSite" id="DME_0000011201-mRNA-1">
    <property type="protein sequence ID" value="DME_0000011201-mRNA-1"/>
    <property type="gene ID" value="DME_0000011201"/>
</dbReference>
<accession>A0A0N4U0M6</accession>
<evidence type="ECO:0000313" key="4">
    <source>
        <dbReference type="WBParaSite" id="DME_0000011201-mRNA-1"/>
    </source>
</evidence>
<dbReference type="Proteomes" id="UP000038040">
    <property type="component" value="Unplaced"/>
</dbReference>
<name>A0A0N4U0M6_DRAME</name>
<dbReference type="Proteomes" id="UP000274756">
    <property type="component" value="Unassembled WGS sequence"/>
</dbReference>
<evidence type="ECO:0000313" key="2">
    <source>
        <dbReference type="Proteomes" id="UP000038040"/>
    </source>
</evidence>
<dbReference type="EMBL" id="UYYG01001150">
    <property type="protein sequence ID" value="VDN54499.1"/>
    <property type="molecule type" value="Genomic_DNA"/>
</dbReference>
<evidence type="ECO:0000313" key="3">
    <source>
        <dbReference type="Proteomes" id="UP000274756"/>
    </source>
</evidence>
<proteinExistence type="predicted"/>
<organism evidence="2 4">
    <name type="scientific">Dracunculus medinensis</name>
    <name type="common">Guinea worm</name>
    <dbReference type="NCBI Taxonomy" id="318479"/>
    <lineage>
        <taxon>Eukaryota</taxon>
        <taxon>Metazoa</taxon>
        <taxon>Ecdysozoa</taxon>
        <taxon>Nematoda</taxon>
        <taxon>Chromadorea</taxon>
        <taxon>Rhabditida</taxon>
        <taxon>Spirurina</taxon>
        <taxon>Dracunculoidea</taxon>
        <taxon>Dracunculidae</taxon>
        <taxon>Dracunculus</taxon>
    </lineage>
</organism>
<protein>
    <submittedName>
        <fullName evidence="4">Complex I-MNLL</fullName>
    </submittedName>
</protein>
<keyword evidence="3" id="KW-1185">Reference proteome</keyword>
<dbReference type="AlphaFoldDB" id="A0A0N4U0M6"/>